<keyword evidence="7" id="KW-1185">Reference proteome</keyword>
<proteinExistence type="inferred from homology"/>
<dbReference type="AlphaFoldDB" id="A0A1X6NXL1"/>
<dbReference type="InterPro" id="IPR016030">
    <property type="entry name" value="CblAdoTrfase-like"/>
</dbReference>
<dbReference type="InterPro" id="IPR029499">
    <property type="entry name" value="PduO-typ"/>
</dbReference>
<evidence type="ECO:0000256" key="3">
    <source>
        <dbReference type="ARBA" id="ARBA00022840"/>
    </source>
</evidence>
<evidence type="ECO:0000259" key="5">
    <source>
        <dbReference type="Pfam" id="PF01923"/>
    </source>
</evidence>
<evidence type="ECO:0000313" key="6">
    <source>
        <dbReference type="EMBL" id="OSX73389.1"/>
    </source>
</evidence>
<accession>A0A1X6NXL1</accession>
<dbReference type="Proteomes" id="UP000218209">
    <property type="component" value="Unassembled WGS sequence"/>
</dbReference>
<name>A0A1X6NXL1_PORUM</name>
<dbReference type="GO" id="GO:0005524">
    <property type="term" value="F:ATP binding"/>
    <property type="evidence" value="ECO:0007669"/>
    <property type="project" value="UniProtKB-UniRule"/>
</dbReference>
<keyword evidence="3 4" id="KW-0067">ATP-binding</keyword>
<dbReference type="PANTHER" id="PTHR12213:SF0">
    <property type="entry name" value="CORRINOID ADENOSYLTRANSFERASE MMAB"/>
    <property type="match status" value="1"/>
</dbReference>
<dbReference type="SUPFAM" id="SSF89028">
    <property type="entry name" value="Cobalamin adenosyltransferase-like"/>
    <property type="match status" value="1"/>
</dbReference>
<reference evidence="6 7" key="1">
    <citation type="submission" date="2017-03" db="EMBL/GenBank/DDBJ databases">
        <title>WGS assembly of Porphyra umbilicalis.</title>
        <authorList>
            <person name="Brawley S.H."/>
            <person name="Blouin N.A."/>
            <person name="Ficko-Blean E."/>
            <person name="Wheeler G.L."/>
            <person name="Lohr M."/>
            <person name="Goodson H.V."/>
            <person name="Jenkins J.W."/>
            <person name="Blaby-Haas C.E."/>
            <person name="Helliwell K.E."/>
            <person name="Chan C."/>
            <person name="Marriage T."/>
            <person name="Bhattacharya D."/>
            <person name="Klein A.S."/>
            <person name="Badis Y."/>
            <person name="Brodie J."/>
            <person name="Cao Y."/>
            <person name="Collen J."/>
            <person name="Dittami S.M."/>
            <person name="Gachon C.M."/>
            <person name="Green B.R."/>
            <person name="Karpowicz S."/>
            <person name="Kim J.W."/>
            <person name="Kudahl U."/>
            <person name="Lin S."/>
            <person name="Michel G."/>
            <person name="Mittag M."/>
            <person name="Olson B.J."/>
            <person name="Pangilinan J."/>
            <person name="Peng Y."/>
            <person name="Qiu H."/>
            <person name="Shu S."/>
            <person name="Singer J.T."/>
            <person name="Smith A.G."/>
            <person name="Sprecher B.N."/>
            <person name="Wagner V."/>
            <person name="Wang W."/>
            <person name="Wang Z.-Y."/>
            <person name="Yan J."/>
            <person name="Yarish C."/>
            <person name="Zoeuner-Riek S."/>
            <person name="Zhuang Y."/>
            <person name="Zou Y."/>
            <person name="Lindquist E.A."/>
            <person name="Grimwood J."/>
            <person name="Barry K."/>
            <person name="Rokhsar D.S."/>
            <person name="Schmutz J."/>
            <person name="Stiller J.W."/>
            <person name="Grossman A.R."/>
            <person name="Prochnik S.E."/>
        </authorList>
    </citation>
    <scope>NUCLEOTIDE SEQUENCE [LARGE SCALE GENOMIC DNA]</scope>
    <source>
        <strain evidence="6">4086291</strain>
    </source>
</reference>
<sequence length="163" mass="17411">MHTPAREDFPPFPSFRFDPPQAPRPLPCSFLYPTSALCARRPPTHPPISDAAAAPTTQFPWAPAATTALEGWMDAHTAALSSLTAFILPGGISAATAIHAARTVARHAGWEATDLVRVGGMRWDVYACLNRLSDYLCVAARVAIAAVKEGNCFWNMAALPAAL</sequence>
<feature type="domain" description="Cobalamin adenosyltransferase-like" evidence="5">
    <location>
        <begin position="63"/>
        <end position="143"/>
    </location>
</feature>
<dbReference type="PANTHER" id="PTHR12213">
    <property type="entry name" value="CORRINOID ADENOSYLTRANSFERASE"/>
    <property type="match status" value="1"/>
</dbReference>
<evidence type="ECO:0000256" key="1">
    <source>
        <dbReference type="ARBA" id="ARBA00022679"/>
    </source>
</evidence>
<dbReference type="OrthoDB" id="549173at2759"/>
<evidence type="ECO:0000313" key="7">
    <source>
        <dbReference type="Proteomes" id="UP000218209"/>
    </source>
</evidence>
<dbReference type="InterPro" id="IPR036451">
    <property type="entry name" value="CblAdoTrfase-like_sf"/>
</dbReference>
<dbReference type="Pfam" id="PF01923">
    <property type="entry name" value="Cob_adeno_trans"/>
    <property type="match status" value="1"/>
</dbReference>
<protein>
    <recommendedName>
        <fullName evidence="5">Cobalamin adenosyltransferase-like domain-containing protein</fullName>
    </recommendedName>
</protein>
<evidence type="ECO:0000256" key="4">
    <source>
        <dbReference type="RuleBase" id="RU366026"/>
    </source>
</evidence>
<dbReference type="Gene3D" id="1.20.1200.10">
    <property type="entry name" value="Cobalamin adenosyltransferase-like"/>
    <property type="match status" value="1"/>
</dbReference>
<evidence type="ECO:0000256" key="2">
    <source>
        <dbReference type="ARBA" id="ARBA00022741"/>
    </source>
</evidence>
<gene>
    <name evidence="6" type="ORF">BU14_0352s0008</name>
</gene>
<organism evidence="6 7">
    <name type="scientific">Porphyra umbilicalis</name>
    <name type="common">Purple laver</name>
    <name type="synonym">Red alga</name>
    <dbReference type="NCBI Taxonomy" id="2786"/>
    <lineage>
        <taxon>Eukaryota</taxon>
        <taxon>Rhodophyta</taxon>
        <taxon>Bangiophyceae</taxon>
        <taxon>Bangiales</taxon>
        <taxon>Bangiaceae</taxon>
        <taxon>Porphyra</taxon>
    </lineage>
</organism>
<dbReference type="GO" id="GO:0008817">
    <property type="term" value="F:corrinoid adenosyltransferase activity"/>
    <property type="evidence" value="ECO:0007669"/>
    <property type="project" value="TreeGrafter"/>
</dbReference>
<comment type="similarity">
    <text evidence="4">Belongs to the Cob(I)alamin adenosyltransferase family.</text>
</comment>
<dbReference type="EMBL" id="KV918999">
    <property type="protein sequence ID" value="OSX73389.1"/>
    <property type="molecule type" value="Genomic_DNA"/>
</dbReference>
<keyword evidence="1 4" id="KW-0808">Transferase</keyword>
<keyword evidence="2 4" id="KW-0547">Nucleotide-binding</keyword>